<dbReference type="InterPro" id="IPR000719">
    <property type="entry name" value="Prot_kinase_dom"/>
</dbReference>
<dbReference type="InterPro" id="IPR011989">
    <property type="entry name" value="ARM-like"/>
</dbReference>
<dbReference type="CDD" id="cd14011">
    <property type="entry name" value="PK_SCY1_like"/>
    <property type="match status" value="1"/>
</dbReference>
<dbReference type="Proteomes" id="UP000887581">
    <property type="component" value="Unplaced"/>
</dbReference>
<protein>
    <submittedName>
        <fullName evidence="5">Protein kinase domain-containing protein</fullName>
    </submittedName>
</protein>
<evidence type="ECO:0000313" key="5">
    <source>
        <dbReference type="WBParaSite" id="sdigi.contig477.g8559.t1"/>
    </source>
</evidence>
<keyword evidence="4" id="KW-1185">Reference proteome</keyword>
<feature type="region of interest" description="Disordered" evidence="2">
    <location>
        <begin position="719"/>
        <end position="747"/>
    </location>
</feature>
<evidence type="ECO:0000313" key="4">
    <source>
        <dbReference type="Proteomes" id="UP000887581"/>
    </source>
</evidence>
<evidence type="ECO:0000256" key="2">
    <source>
        <dbReference type="SAM" id="MobiDB-lite"/>
    </source>
</evidence>
<organism evidence="4 5">
    <name type="scientific">Setaria digitata</name>
    <dbReference type="NCBI Taxonomy" id="48799"/>
    <lineage>
        <taxon>Eukaryota</taxon>
        <taxon>Metazoa</taxon>
        <taxon>Ecdysozoa</taxon>
        <taxon>Nematoda</taxon>
        <taxon>Chromadorea</taxon>
        <taxon>Rhabditida</taxon>
        <taxon>Spirurina</taxon>
        <taxon>Spiruromorpha</taxon>
        <taxon>Filarioidea</taxon>
        <taxon>Setariidae</taxon>
        <taxon>Setaria</taxon>
    </lineage>
</organism>
<reference evidence="5" key="1">
    <citation type="submission" date="2022-11" db="UniProtKB">
        <authorList>
            <consortium name="WormBaseParasite"/>
        </authorList>
    </citation>
    <scope>IDENTIFICATION</scope>
</reference>
<dbReference type="SUPFAM" id="SSF48371">
    <property type="entry name" value="ARM repeat"/>
    <property type="match status" value="1"/>
</dbReference>
<comment type="similarity">
    <text evidence="1">Belongs to the protein kinase superfamily.</text>
</comment>
<name>A0A915PVP4_9BILA</name>
<dbReference type="SUPFAM" id="SSF56112">
    <property type="entry name" value="Protein kinase-like (PK-like)"/>
    <property type="match status" value="1"/>
</dbReference>
<dbReference type="InterPro" id="IPR016024">
    <property type="entry name" value="ARM-type_fold"/>
</dbReference>
<dbReference type="Gene3D" id="3.30.200.20">
    <property type="entry name" value="Phosphorylase Kinase, domain 1"/>
    <property type="match status" value="1"/>
</dbReference>
<dbReference type="Gene3D" id="1.10.510.10">
    <property type="entry name" value="Transferase(Phosphotransferase) domain 1"/>
    <property type="match status" value="1"/>
</dbReference>
<dbReference type="GO" id="GO:0005524">
    <property type="term" value="F:ATP binding"/>
    <property type="evidence" value="ECO:0007669"/>
    <property type="project" value="InterPro"/>
</dbReference>
<dbReference type="Gene3D" id="1.25.10.10">
    <property type="entry name" value="Leucine-rich Repeat Variant"/>
    <property type="match status" value="1"/>
</dbReference>
<proteinExistence type="inferred from homology"/>
<evidence type="ECO:0000256" key="1">
    <source>
        <dbReference type="ARBA" id="ARBA00038349"/>
    </source>
</evidence>
<dbReference type="GO" id="GO:0004672">
    <property type="term" value="F:protein kinase activity"/>
    <property type="evidence" value="ECO:0007669"/>
    <property type="project" value="InterPro"/>
</dbReference>
<dbReference type="InterPro" id="IPR051177">
    <property type="entry name" value="CIK-Related_Protein"/>
</dbReference>
<dbReference type="InterPro" id="IPR011009">
    <property type="entry name" value="Kinase-like_dom_sf"/>
</dbReference>
<dbReference type="Pfam" id="PF00069">
    <property type="entry name" value="Pkinase"/>
    <property type="match status" value="1"/>
</dbReference>
<dbReference type="PANTHER" id="PTHR12984">
    <property type="entry name" value="SCY1-RELATED S/T PROTEIN KINASE-LIKE"/>
    <property type="match status" value="1"/>
</dbReference>
<feature type="domain" description="Protein kinase" evidence="3">
    <location>
        <begin position="65"/>
        <end position="362"/>
    </location>
</feature>
<dbReference type="PANTHER" id="PTHR12984:SF6">
    <property type="entry name" value="SCY1-LIKE PROTEIN 2"/>
    <property type="match status" value="1"/>
</dbReference>
<dbReference type="WBParaSite" id="sdigi.contig477.g8559.t1">
    <property type="protein sequence ID" value="sdigi.contig477.g8559.t1"/>
    <property type="gene ID" value="sdigi.contig477.g8559"/>
</dbReference>
<dbReference type="PROSITE" id="PS50011">
    <property type="entry name" value="PROTEIN_KINASE_DOM"/>
    <property type="match status" value="1"/>
</dbReference>
<sequence length="903" mass="101339">MTFLVYVGVATIDRQLVGRRYCCTVENAQMAINVDYYLNRIRSTVTSVAAQVSNALPGNPVTRDYEVLSQVGSAGPAFSWKVYAAQKRSTRKPVSVWLFEKRNLEKWPKYEKELFSEILKRGVSQLTRLRHPRLLVIEHPLEESRDSYAFCTEPVFASLANALGHLDNITSHPSHLNGFELLDIEIRYGLFQVIEALSFLHIDVRMMHRNISPESIIINEKGEWKLAGFDFAVQGTQGTNNQVSYEMMEWNQQTMSVVQPLLDYMAPEYVVGGRCDPYADIFSFGIMALTVFSGGKQPFDNRNSLDNFRRNIDKLNTLPISFFTNVPAELRDDLKMCLNLTPDLRPDAAQFSKIVYFDEPLIRTLNSLDSLCQMDSTQKMNFFKQLPQFLAKFPKRPLVQKILPQLCAEFIVAELVPFILPSVFLIAGVTSNDEFTTAVLPQLVPIFTLERPYQILLLFLQHMDLLLQKTSEQNARKYLLPLICNALSSETVKIQELCFSIIPKVATMIERQSMKTEVLPKLLLLIVDAGGVLAVRVQALLCVGKLLPHLESWMVSDQIIPALPKVTSREPAILMAILGIYKLIYEESRFCVTREQCAKNILPFLIASSMENTLNMPQFEQYMALIHRILNKIEKEQRQRLQQLSASQEEQRSIGDFDGVLGQQGAQAKISLSDSLSDLVIDAPTDIKTNGINKNTGLLSLADKKRLAAEKEQNLRMRSQPNLLQPISTNGSTNKNQLTSSGSTTSPIDSVLEDVGCSSLISPSSVSSVQIPLDFSDFLTTSSVSEKIKNEDVLSKIDSPIWPDPFRTEPNSLASFMFPPAVNSVSLPSPPVVQNPVARSGPVRQIKANPVENVSLNKINGKLNMSALDDILSVPVTRFRYFSNQSKSEHSVGHVNTKKPRNL</sequence>
<dbReference type="AlphaFoldDB" id="A0A915PVP4"/>
<evidence type="ECO:0000259" key="3">
    <source>
        <dbReference type="PROSITE" id="PS50011"/>
    </source>
</evidence>
<dbReference type="SMART" id="SM00220">
    <property type="entry name" value="S_TKc"/>
    <property type="match status" value="1"/>
</dbReference>
<accession>A0A915PVP4</accession>